<proteinExistence type="predicted"/>
<name>A0A158KDQ0_9BURK</name>
<dbReference type="EMBL" id="FCNZ02000049">
    <property type="protein sequence ID" value="SAL79278.1"/>
    <property type="molecule type" value="Genomic_DNA"/>
</dbReference>
<dbReference type="Proteomes" id="UP000054717">
    <property type="component" value="Unassembled WGS sequence"/>
</dbReference>
<organism evidence="1 2">
    <name type="scientific">Caballeronia telluris</name>
    <dbReference type="NCBI Taxonomy" id="326475"/>
    <lineage>
        <taxon>Bacteria</taxon>
        <taxon>Pseudomonadati</taxon>
        <taxon>Pseudomonadota</taxon>
        <taxon>Betaproteobacteria</taxon>
        <taxon>Burkholderiales</taxon>
        <taxon>Burkholderiaceae</taxon>
        <taxon>Caballeronia</taxon>
    </lineage>
</organism>
<accession>A0A158KDQ0</accession>
<dbReference type="AlphaFoldDB" id="A0A158KDQ0"/>
<gene>
    <name evidence="1" type="ORF">AWB66_06017</name>
</gene>
<comment type="caution">
    <text evidence="1">The sequence shown here is derived from an EMBL/GenBank/DDBJ whole genome shotgun (WGS) entry which is preliminary data.</text>
</comment>
<evidence type="ECO:0000313" key="2">
    <source>
        <dbReference type="Proteomes" id="UP000054717"/>
    </source>
</evidence>
<keyword evidence="2" id="KW-1185">Reference proteome</keyword>
<reference evidence="1" key="1">
    <citation type="submission" date="2016-01" db="EMBL/GenBank/DDBJ databases">
        <authorList>
            <person name="Peeters Charlotte."/>
        </authorList>
    </citation>
    <scope>NUCLEOTIDE SEQUENCE</scope>
    <source>
        <strain evidence="1">LMG 22936</strain>
    </source>
</reference>
<evidence type="ECO:0000313" key="1">
    <source>
        <dbReference type="EMBL" id="SAL79278.1"/>
    </source>
</evidence>
<protein>
    <submittedName>
        <fullName evidence="1">Uncharacterized protein</fullName>
    </submittedName>
</protein>
<sequence length="200" mass="20770">MSPLPTAFLKEPLLTNAAEKVAKTDEIGKTTGDIKGTMQAVVLSTAGILFSTPALAVSCTVLFADSLLKSSWTLTKLTGSGTFDVQALPNGLRMTIHAGGGSACVAHTRPSGGRLRSSGHPNGRLKLRANVPSLPACAVRGIIFALCSACGLDRGPSRLSRCDCANSVCRTVARLPLEGARLSTGLRPIHKTAGKLEVLH</sequence>